<accession>A0ABD5XNX3</accession>
<name>A0ABD5XNX3_9EURY</name>
<proteinExistence type="predicted"/>
<organism evidence="1 2">
    <name type="scientific">Haloferax chudinovii</name>
    <dbReference type="NCBI Taxonomy" id="1109010"/>
    <lineage>
        <taxon>Archaea</taxon>
        <taxon>Methanobacteriati</taxon>
        <taxon>Methanobacteriota</taxon>
        <taxon>Stenosarchaea group</taxon>
        <taxon>Halobacteria</taxon>
        <taxon>Halobacteriales</taxon>
        <taxon>Haloferacaceae</taxon>
        <taxon>Haloferax</taxon>
    </lineage>
</organism>
<protein>
    <submittedName>
        <fullName evidence="1">Uncharacterized protein</fullName>
    </submittedName>
</protein>
<dbReference type="Proteomes" id="UP001596460">
    <property type="component" value="Unassembled WGS sequence"/>
</dbReference>
<sequence length="59" mass="6473">MSCVTDQSRDGTASGWVVTRADDRIREQLELVSDRFDFLDALDGANGRRTSPRTSGGAR</sequence>
<dbReference type="EMBL" id="JBHTAB010000014">
    <property type="protein sequence ID" value="MFC7131284.1"/>
    <property type="molecule type" value="Genomic_DNA"/>
</dbReference>
<reference evidence="1 2" key="1">
    <citation type="journal article" date="2019" name="Int. J. Syst. Evol. Microbiol.">
        <title>The Global Catalogue of Microorganisms (GCM) 10K type strain sequencing project: providing services to taxonomists for standard genome sequencing and annotation.</title>
        <authorList>
            <consortium name="The Broad Institute Genomics Platform"/>
            <consortium name="The Broad Institute Genome Sequencing Center for Infectious Disease"/>
            <person name="Wu L."/>
            <person name="Ma J."/>
        </authorList>
    </citation>
    <scope>NUCLEOTIDE SEQUENCE [LARGE SCALE GENOMIC DNA]</scope>
    <source>
        <strain evidence="1 2">DSM 26526</strain>
    </source>
</reference>
<keyword evidence="2" id="KW-1185">Reference proteome</keyword>
<dbReference type="AlphaFoldDB" id="A0ABD5XNX3"/>
<comment type="caution">
    <text evidence="1">The sequence shown here is derived from an EMBL/GenBank/DDBJ whole genome shotgun (WGS) entry which is preliminary data.</text>
</comment>
<gene>
    <name evidence="1" type="ORF">ACFQI8_18130</name>
</gene>
<evidence type="ECO:0000313" key="1">
    <source>
        <dbReference type="EMBL" id="MFC7131284.1"/>
    </source>
</evidence>
<evidence type="ECO:0000313" key="2">
    <source>
        <dbReference type="Proteomes" id="UP001596460"/>
    </source>
</evidence>
<dbReference type="RefSeq" id="WP_390247295.1">
    <property type="nucleotide sequence ID" value="NZ_JBHTAB010000014.1"/>
</dbReference>